<accession>A0A3P7MXS6</accession>
<reference evidence="1 2" key="1">
    <citation type="submission" date="2018-11" db="EMBL/GenBank/DDBJ databases">
        <authorList>
            <consortium name="Pathogen Informatics"/>
        </authorList>
    </citation>
    <scope>NUCLEOTIDE SEQUENCE [LARGE SCALE GENOMIC DNA]</scope>
</reference>
<name>A0A3P7MXS6_DIBLA</name>
<dbReference type="EMBL" id="UYRU01073271">
    <property type="protein sequence ID" value="VDN23221.1"/>
    <property type="molecule type" value="Genomic_DNA"/>
</dbReference>
<sequence>MRLHSIAVAAIQETKWSKSTHVPFCADYTIVRRDRGRNKGGGLAFLVDKSIAHHQLPLLGADPTEVLGISLDIGPLPLTVVNPTTSYLCPHGGASPSSTDYGSSKSSHHPLLCPNYPPEASRLERETCDIRAHDANDPRIVELNGLITRTIHDGKRQRWHELVGDCNFRGNSAATWKLLHLNRRSVAVSIDLSRAFDCVRHDQLLQDLVPLNLPTGLV</sequence>
<keyword evidence="2" id="KW-1185">Reference proteome</keyword>
<dbReference type="AlphaFoldDB" id="A0A3P7MXS6"/>
<dbReference type="InterPro" id="IPR036691">
    <property type="entry name" value="Endo/exonu/phosph_ase_sf"/>
</dbReference>
<dbReference type="OrthoDB" id="8033718at2759"/>
<evidence type="ECO:0000313" key="1">
    <source>
        <dbReference type="EMBL" id="VDN23221.1"/>
    </source>
</evidence>
<proteinExistence type="predicted"/>
<protein>
    <submittedName>
        <fullName evidence="1">Uncharacterized protein</fullName>
    </submittedName>
</protein>
<gene>
    <name evidence="1" type="ORF">DILT_LOCUS14216</name>
</gene>
<dbReference type="Proteomes" id="UP000281553">
    <property type="component" value="Unassembled WGS sequence"/>
</dbReference>
<dbReference type="Gene3D" id="3.60.10.10">
    <property type="entry name" value="Endonuclease/exonuclease/phosphatase"/>
    <property type="match status" value="1"/>
</dbReference>
<evidence type="ECO:0000313" key="2">
    <source>
        <dbReference type="Proteomes" id="UP000281553"/>
    </source>
</evidence>
<organism evidence="1 2">
    <name type="scientific">Dibothriocephalus latus</name>
    <name type="common">Fish tapeworm</name>
    <name type="synonym">Diphyllobothrium latum</name>
    <dbReference type="NCBI Taxonomy" id="60516"/>
    <lineage>
        <taxon>Eukaryota</taxon>
        <taxon>Metazoa</taxon>
        <taxon>Spiralia</taxon>
        <taxon>Lophotrochozoa</taxon>
        <taxon>Platyhelminthes</taxon>
        <taxon>Cestoda</taxon>
        <taxon>Eucestoda</taxon>
        <taxon>Diphyllobothriidea</taxon>
        <taxon>Diphyllobothriidae</taxon>
        <taxon>Dibothriocephalus</taxon>
    </lineage>
</organism>
<dbReference type="SUPFAM" id="SSF56219">
    <property type="entry name" value="DNase I-like"/>
    <property type="match status" value="1"/>
</dbReference>